<dbReference type="AlphaFoldDB" id="A0A401VYX0"/>
<evidence type="ECO:0000313" key="2">
    <source>
        <dbReference type="EMBL" id="GCD42221.1"/>
    </source>
</evidence>
<dbReference type="InterPro" id="IPR013517">
    <property type="entry name" value="FG-GAP"/>
</dbReference>
<dbReference type="Gene3D" id="2.130.10.130">
    <property type="entry name" value="Integrin alpha, N-terminal"/>
    <property type="match status" value="1"/>
</dbReference>
<keyword evidence="1" id="KW-0732">Signal</keyword>
<dbReference type="Pfam" id="PF13517">
    <property type="entry name" value="FG-GAP_3"/>
    <property type="match status" value="1"/>
</dbReference>
<organism evidence="2 3">
    <name type="scientific">Streptomyces paromomycinus</name>
    <name type="common">Streptomyces rimosus subsp. paromomycinus</name>
    <dbReference type="NCBI Taxonomy" id="92743"/>
    <lineage>
        <taxon>Bacteria</taxon>
        <taxon>Bacillati</taxon>
        <taxon>Actinomycetota</taxon>
        <taxon>Actinomycetes</taxon>
        <taxon>Kitasatosporales</taxon>
        <taxon>Streptomycetaceae</taxon>
        <taxon>Streptomyces</taxon>
    </lineage>
</organism>
<dbReference type="EMBL" id="BHZD01000001">
    <property type="protein sequence ID" value="GCD42221.1"/>
    <property type="molecule type" value="Genomic_DNA"/>
</dbReference>
<dbReference type="Proteomes" id="UP000286746">
    <property type="component" value="Unassembled WGS sequence"/>
</dbReference>
<evidence type="ECO:0000313" key="3">
    <source>
        <dbReference type="Proteomes" id="UP000286746"/>
    </source>
</evidence>
<sequence length="207" mass="21963">MTSVLWVYPNTGFGAVDTVNRWELTQFDDALETRTIDQVVSGGDITGDGHPDLLARVGDSVWLLVGSPLGYIDEAYPLADSGWARRTLVAPGDMTGDGRADLLVRDDADGKLYLYRGEADEDTGGTLPVSLVTGTPGVYGNRSWQNNSRPMIIAPGDADADGVTDLWATTADGDSGDLLFYPTRPGSFTDGDPVKVGWGYTSIGAIA</sequence>
<keyword evidence="3" id="KW-1185">Reference proteome</keyword>
<dbReference type="InterPro" id="IPR028994">
    <property type="entry name" value="Integrin_alpha_N"/>
</dbReference>
<dbReference type="SUPFAM" id="SSF69318">
    <property type="entry name" value="Integrin alpha N-terminal domain"/>
    <property type="match status" value="1"/>
</dbReference>
<name>A0A401VYX0_STREY</name>
<evidence type="ECO:0008006" key="4">
    <source>
        <dbReference type="Google" id="ProtNLM"/>
    </source>
</evidence>
<proteinExistence type="predicted"/>
<reference evidence="2 3" key="1">
    <citation type="submission" date="2018-11" db="EMBL/GenBank/DDBJ databases">
        <title>Whole genome sequence of Streptomyces paromomycinus NBRC 15454(T).</title>
        <authorList>
            <person name="Komaki H."/>
            <person name="Tamura T."/>
        </authorList>
    </citation>
    <scope>NUCLEOTIDE SEQUENCE [LARGE SCALE GENOMIC DNA]</scope>
    <source>
        <strain evidence="2 3">NBRC 15454</strain>
    </source>
</reference>
<evidence type="ECO:0000256" key="1">
    <source>
        <dbReference type="ARBA" id="ARBA00022729"/>
    </source>
</evidence>
<accession>A0A401VYX0</accession>
<protein>
    <recommendedName>
        <fullName evidence="4">VCBS repeat-containing protein</fullName>
    </recommendedName>
</protein>
<gene>
    <name evidence="2" type="ORF">GKJPGBOP_01879</name>
</gene>
<comment type="caution">
    <text evidence="2">The sequence shown here is derived from an EMBL/GenBank/DDBJ whole genome shotgun (WGS) entry which is preliminary data.</text>
</comment>